<dbReference type="InterPro" id="IPR001958">
    <property type="entry name" value="Tet-R_TetA/multi-R_MdtG-like"/>
</dbReference>
<keyword evidence="3 7" id="KW-0812">Transmembrane</keyword>
<keyword evidence="4 7" id="KW-1133">Transmembrane helix</keyword>
<evidence type="ECO:0000256" key="7">
    <source>
        <dbReference type="SAM" id="Phobius"/>
    </source>
</evidence>
<feature type="transmembrane region" description="Helical" evidence="7">
    <location>
        <begin position="81"/>
        <end position="100"/>
    </location>
</feature>
<feature type="transmembrane region" description="Helical" evidence="7">
    <location>
        <begin position="106"/>
        <end position="124"/>
    </location>
</feature>
<dbReference type="InterPro" id="IPR050930">
    <property type="entry name" value="MFS_Vesicular_Transporter"/>
</dbReference>
<dbReference type="GO" id="GO:0022857">
    <property type="term" value="F:transmembrane transporter activity"/>
    <property type="evidence" value="ECO:0007669"/>
    <property type="project" value="InterPro"/>
</dbReference>
<evidence type="ECO:0000313" key="10">
    <source>
        <dbReference type="Proteomes" id="UP000462152"/>
    </source>
</evidence>
<evidence type="ECO:0000259" key="8">
    <source>
        <dbReference type="PROSITE" id="PS50850"/>
    </source>
</evidence>
<dbReference type="PRINTS" id="PR01035">
    <property type="entry name" value="TCRTETA"/>
</dbReference>
<dbReference type="PANTHER" id="PTHR23506:SF23">
    <property type="entry name" value="GH10249P"/>
    <property type="match status" value="1"/>
</dbReference>
<dbReference type="InterPro" id="IPR020846">
    <property type="entry name" value="MFS_dom"/>
</dbReference>
<feature type="transmembrane region" description="Helical" evidence="7">
    <location>
        <begin position="169"/>
        <end position="193"/>
    </location>
</feature>
<feature type="transmembrane region" description="Helical" evidence="7">
    <location>
        <begin position="145"/>
        <end position="163"/>
    </location>
</feature>
<dbReference type="GO" id="GO:0005886">
    <property type="term" value="C:plasma membrane"/>
    <property type="evidence" value="ECO:0007669"/>
    <property type="project" value="UniProtKB-SubCell"/>
</dbReference>
<feature type="transmembrane region" description="Helical" evidence="7">
    <location>
        <begin position="293"/>
        <end position="312"/>
    </location>
</feature>
<dbReference type="InterPro" id="IPR036259">
    <property type="entry name" value="MFS_trans_sf"/>
</dbReference>
<accession>A0A7K1LG35</accession>
<feature type="transmembrane region" description="Helical" evidence="7">
    <location>
        <begin position="355"/>
        <end position="372"/>
    </location>
</feature>
<dbReference type="PROSITE" id="PS50850">
    <property type="entry name" value="MFS"/>
    <property type="match status" value="1"/>
</dbReference>
<name>A0A7K1LG35_9MICC</name>
<keyword evidence="5 7" id="KW-0472">Membrane</keyword>
<feature type="region of interest" description="Disordered" evidence="6">
    <location>
        <begin position="45"/>
        <end position="73"/>
    </location>
</feature>
<protein>
    <submittedName>
        <fullName evidence="9">MFS transporter</fullName>
    </submittedName>
</protein>
<feature type="transmembrane region" description="Helical" evidence="7">
    <location>
        <begin position="442"/>
        <end position="462"/>
    </location>
</feature>
<feature type="domain" description="Major facilitator superfamily (MFS) profile" evidence="8">
    <location>
        <begin position="78"/>
        <end position="468"/>
    </location>
</feature>
<dbReference type="SUPFAM" id="SSF103473">
    <property type="entry name" value="MFS general substrate transporter"/>
    <property type="match status" value="1"/>
</dbReference>
<feature type="compositionally biased region" description="Basic and acidic residues" evidence="6">
    <location>
        <begin position="54"/>
        <end position="73"/>
    </location>
</feature>
<proteinExistence type="predicted"/>
<sequence length="472" mass="47822">MYRIRMSVSFTFPACHTCSAPSSALWTVHLSPEMCAASKVPLVSAPPPENNAPDGHRASEGNPRPSKDAPGRQRVPADLRVLVVAAFVIAAGYGVVAPVLPQFATSFGVGAAAAGAVMSAFAFMRVAWAPVAGPIMSRIGERRTYLTGLGVVAASSAATAFAPDYGLLVVLRGLGGVGSVMFSVSAMGLIARLAPPTIRAKVSGYYATSFMLGSIMGPVIGSLTAAWGLRAPFVVYAVALLLAIVVAAWKLRPAPPVTSTGSVLLPMKFSQALGVGSYRSLLLTSFVHGWANLGARVALIPLLAAALAVSVGAPEQGFGSGSSIAGIALGIFAGGSAVSQMVFGGLSDRWGRKPLLVAGLGLSAVLTGLVGYSPGPWAFWGLCLLAGLSTGLYTPSMQATLTDVVGSRRSGGNVMSAYQACADVGQIVAPIVLGTVVDVTGFGVAFLISGGLLAVAGVVFLLTPKASFPTSA</sequence>
<evidence type="ECO:0000256" key="3">
    <source>
        <dbReference type="ARBA" id="ARBA00022692"/>
    </source>
</evidence>
<evidence type="ECO:0000256" key="4">
    <source>
        <dbReference type="ARBA" id="ARBA00022989"/>
    </source>
</evidence>
<dbReference type="InterPro" id="IPR011701">
    <property type="entry name" value="MFS"/>
</dbReference>
<evidence type="ECO:0000313" key="9">
    <source>
        <dbReference type="EMBL" id="MUN54151.1"/>
    </source>
</evidence>
<dbReference type="CDD" id="cd17325">
    <property type="entry name" value="MFS_MdtG_SLC18_like"/>
    <property type="match status" value="1"/>
</dbReference>
<keyword evidence="2" id="KW-0813">Transport</keyword>
<dbReference type="Proteomes" id="UP000462152">
    <property type="component" value="Unassembled WGS sequence"/>
</dbReference>
<comment type="subcellular location">
    <subcellularLocation>
        <location evidence="1">Cell membrane</location>
        <topology evidence="1">Multi-pass membrane protein</topology>
    </subcellularLocation>
</comment>
<feature type="transmembrane region" description="Helical" evidence="7">
    <location>
        <begin position="233"/>
        <end position="251"/>
    </location>
</feature>
<feature type="transmembrane region" description="Helical" evidence="7">
    <location>
        <begin position="324"/>
        <end position="343"/>
    </location>
</feature>
<evidence type="ECO:0000256" key="2">
    <source>
        <dbReference type="ARBA" id="ARBA00022448"/>
    </source>
</evidence>
<dbReference type="Gene3D" id="1.20.1250.20">
    <property type="entry name" value="MFS general substrate transporter like domains"/>
    <property type="match status" value="2"/>
</dbReference>
<keyword evidence="10" id="KW-1185">Reference proteome</keyword>
<dbReference type="PANTHER" id="PTHR23506">
    <property type="entry name" value="GH10249P"/>
    <property type="match status" value="1"/>
</dbReference>
<comment type="caution">
    <text evidence="9">The sequence shown here is derived from an EMBL/GenBank/DDBJ whole genome shotgun (WGS) entry which is preliminary data.</text>
</comment>
<gene>
    <name evidence="9" type="ORF">GMA10_02775</name>
</gene>
<evidence type="ECO:0000256" key="5">
    <source>
        <dbReference type="ARBA" id="ARBA00023136"/>
    </source>
</evidence>
<dbReference type="Pfam" id="PF07690">
    <property type="entry name" value="MFS_1"/>
    <property type="match status" value="1"/>
</dbReference>
<organism evidence="9 10">
    <name type="scientific">Rothia koreensis</name>
    <dbReference type="NCBI Taxonomy" id="592378"/>
    <lineage>
        <taxon>Bacteria</taxon>
        <taxon>Bacillati</taxon>
        <taxon>Actinomycetota</taxon>
        <taxon>Actinomycetes</taxon>
        <taxon>Micrococcales</taxon>
        <taxon>Micrococcaceae</taxon>
        <taxon>Rothia</taxon>
    </lineage>
</organism>
<reference evidence="9 10" key="1">
    <citation type="submission" date="2019-12" db="EMBL/GenBank/DDBJ databases">
        <authorList>
            <person name="Li J."/>
            <person name="Shi Y."/>
            <person name="Xu G."/>
            <person name="Xiao D."/>
            <person name="Ran X."/>
        </authorList>
    </citation>
    <scope>NUCLEOTIDE SEQUENCE [LARGE SCALE GENOMIC DNA]</scope>
    <source>
        <strain evidence="9 10">JCM 15915</strain>
    </source>
</reference>
<evidence type="ECO:0000256" key="1">
    <source>
        <dbReference type="ARBA" id="ARBA00004651"/>
    </source>
</evidence>
<feature type="transmembrane region" description="Helical" evidence="7">
    <location>
        <begin position="205"/>
        <end position="227"/>
    </location>
</feature>
<dbReference type="EMBL" id="WOGT01000001">
    <property type="protein sequence ID" value="MUN54151.1"/>
    <property type="molecule type" value="Genomic_DNA"/>
</dbReference>
<dbReference type="AlphaFoldDB" id="A0A7K1LG35"/>
<evidence type="ECO:0000256" key="6">
    <source>
        <dbReference type="SAM" id="MobiDB-lite"/>
    </source>
</evidence>